<dbReference type="PANTHER" id="PTHR16223:SF381">
    <property type="entry name" value="TRANSCRIPTION FACTOR BHLH66"/>
    <property type="match status" value="1"/>
</dbReference>
<dbReference type="GO" id="GO:0000978">
    <property type="term" value="F:RNA polymerase II cis-regulatory region sequence-specific DNA binding"/>
    <property type="evidence" value="ECO:0007669"/>
    <property type="project" value="TreeGrafter"/>
</dbReference>
<keyword evidence="7" id="KW-0539">Nucleus</keyword>
<feature type="compositionally biased region" description="Low complexity" evidence="8">
    <location>
        <begin position="395"/>
        <end position="411"/>
    </location>
</feature>
<feature type="domain" description="BHLH" evidence="9">
    <location>
        <begin position="263"/>
        <end position="312"/>
    </location>
</feature>
<dbReference type="GO" id="GO:0005634">
    <property type="term" value="C:nucleus"/>
    <property type="evidence" value="ECO:0007669"/>
    <property type="project" value="UniProtKB-SubCell"/>
</dbReference>
<dbReference type="AlphaFoldDB" id="A0A4S8ITM9"/>
<dbReference type="PANTHER" id="PTHR16223">
    <property type="entry name" value="TRANSCRIPTION FACTOR BHLH83-RELATED"/>
    <property type="match status" value="1"/>
</dbReference>
<accession>A0A4S8ITM9</accession>
<name>A0A4S8ITM9_MUSBA</name>
<dbReference type="SUPFAM" id="SSF47459">
    <property type="entry name" value="HLH, helix-loop-helix DNA-binding domain"/>
    <property type="match status" value="1"/>
</dbReference>
<keyword evidence="11" id="KW-1185">Reference proteome</keyword>
<evidence type="ECO:0000256" key="7">
    <source>
        <dbReference type="ARBA" id="ARBA00023242"/>
    </source>
</evidence>
<dbReference type="FunFam" id="4.10.280.10:FF:000044">
    <property type="entry name" value="Basic helix-loop-helix transcription factor"/>
    <property type="match status" value="1"/>
</dbReference>
<feature type="region of interest" description="Disordered" evidence="8">
    <location>
        <begin position="1"/>
        <end position="31"/>
    </location>
</feature>
<feature type="region of interest" description="Disordered" evidence="8">
    <location>
        <begin position="206"/>
        <end position="273"/>
    </location>
</feature>
<keyword evidence="5" id="KW-0238">DNA-binding</keyword>
<evidence type="ECO:0000256" key="3">
    <source>
        <dbReference type="ARBA" id="ARBA00011738"/>
    </source>
</evidence>
<keyword evidence="4" id="KW-0805">Transcription regulation</keyword>
<evidence type="ECO:0000256" key="6">
    <source>
        <dbReference type="ARBA" id="ARBA00023163"/>
    </source>
</evidence>
<proteinExistence type="inferred from homology"/>
<comment type="subcellular location">
    <subcellularLocation>
        <location evidence="1">Nucleus</location>
    </subcellularLocation>
</comment>
<dbReference type="SMART" id="SM00353">
    <property type="entry name" value="HLH"/>
    <property type="match status" value="1"/>
</dbReference>
<keyword evidence="6" id="KW-0804">Transcription</keyword>
<feature type="region of interest" description="Disordered" evidence="8">
    <location>
        <begin position="178"/>
        <end position="197"/>
    </location>
</feature>
<dbReference type="GO" id="GO:0046983">
    <property type="term" value="F:protein dimerization activity"/>
    <property type="evidence" value="ECO:0007669"/>
    <property type="project" value="InterPro"/>
</dbReference>
<evidence type="ECO:0000256" key="2">
    <source>
        <dbReference type="ARBA" id="ARBA00005510"/>
    </source>
</evidence>
<dbReference type="PROSITE" id="PS50888">
    <property type="entry name" value="BHLH"/>
    <property type="match status" value="1"/>
</dbReference>
<dbReference type="GO" id="GO:0000981">
    <property type="term" value="F:DNA-binding transcription factor activity, RNA polymerase II-specific"/>
    <property type="evidence" value="ECO:0007669"/>
    <property type="project" value="TreeGrafter"/>
</dbReference>
<gene>
    <name evidence="10" type="ORF">C4D60_Mb10t00730</name>
</gene>
<feature type="compositionally biased region" description="Basic and acidic residues" evidence="8">
    <location>
        <begin position="178"/>
        <end position="191"/>
    </location>
</feature>
<reference evidence="10 11" key="1">
    <citation type="journal article" date="2019" name="Nat. Plants">
        <title>Genome sequencing of Musa balbisiana reveals subgenome evolution and function divergence in polyploid bananas.</title>
        <authorList>
            <person name="Yao X."/>
        </authorList>
    </citation>
    <scope>NUCLEOTIDE SEQUENCE [LARGE SCALE GENOMIC DNA]</scope>
    <source>
        <strain evidence="11">cv. DH-PKW</strain>
        <tissue evidence="10">Leaves</tissue>
    </source>
</reference>
<dbReference type="Pfam" id="PF00010">
    <property type="entry name" value="HLH"/>
    <property type="match status" value="1"/>
</dbReference>
<dbReference type="EMBL" id="PYDT01000008">
    <property type="protein sequence ID" value="THU52127.1"/>
    <property type="molecule type" value="Genomic_DNA"/>
</dbReference>
<dbReference type="InterPro" id="IPR011598">
    <property type="entry name" value="bHLH_dom"/>
</dbReference>
<comment type="subunit">
    <text evidence="3">Homodimer.</text>
</comment>
<evidence type="ECO:0000256" key="8">
    <source>
        <dbReference type="SAM" id="MobiDB-lite"/>
    </source>
</evidence>
<dbReference type="Proteomes" id="UP000317650">
    <property type="component" value="Chromosome 10"/>
</dbReference>
<feature type="region of interest" description="Disordered" evidence="8">
    <location>
        <begin position="384"/>
        <end position="426"/>
    </location>
</feature>
<organism evidence="10 11">
    <name type="scientific">Musa balbisiana</name>
    <name type="common">Banana</name>
    <dbReference type="NCBI Taxonomy" id="52838"/>
    <lineage>
        <taxon>Eukaryota</taxon>
        <taxon>Viridiplantae</taxon>
        <taxon>Streptophyta</taxon>
        <taxon>Embryophyta</taxon>
        <taxon>Tracheophyta</taxon>
        <taxon>Spermatophyta</taxon>
        <taxon>Magnoliopsida</taxon>
        <taxon>Liliopsida</taxon>
        <taxon>Zingiberales</taxon>
        <taxon>Musaceae</taxon>
        <taxon>Musa</taxon>
    </lineage>
</organism>
<sequence length="426" mass="43997">MQHGSREVRGGMAASASAQMALHDDHGSQQIQNPGLHDDFFDQMLSGLPSAWPDLGNPKSPWDASAAQKLFRIDLAGKPPDESQPEAATEGLRYASYEEATMLASRLSQSQGSGGSSPTGEAMMLQLNNHHILPAVGRSQTAVGGGVGESGLLPLPLTLGSGGCAADPRIIVETPRDEMDRPYKSPDHNGGEELYNGLGGSIRAAQAATGQHFHHPQRGASMSSQNYGGAAAPAGVGQGPAASASSGGGTPPQKQKVRARRGQATDPHSIAERLRRERIAERMKALQELVPNANKTDKASMLDEIIDYVKFLQLQVKGPRGRAGANGAAAGNNDSLTATEHRVAKMMEEDMVSAMQYLQGKGLCLMPISLASAISSAACRPSAGGLVPAAPPAPTSAAAAAESPSSPSASALTVQSAAADVTAPKR</sequence>
<protein>
    <recommendedName>
        <fullName evidence="9">BHLH domain-containing protein</fullName>
    </recommendedName>
</protein>
<evidence type="ECO:0000313" key="11">
    <source>
        <dbReference type="Proteomes" id="UP000317650"/>
    </source>
</evidence>
<evidence type="ECO:0000256" key="5">
    <source>
        <dbReference type="ARBA" id="ARBA00023125"/>
    </source>
</evidence>
<evidence type="ECO:0000313" key="10">
    <source>
        <dbReference type="EMBL" id="THU52127.1"/>
    </source>
</evidence>
<evidence type="ECO:0000256" key="4">
    <source>
        <dbReference type="ARBA" id="ARBA00023015"/>
    </source>
</evidence>
<feature type="compositionally biased region" description="Low complexity" evidence="8">
    <location>
        <begin position="10"/>
        <end position="21"/>
    </location>
</feature>
<evidence type="ECO:0000256" key="1">
    <source>
        <dbReference type="ARBA" id="ARBA00004123"/>
    </source>
</evidence>
<feature type="compositionally biased region" description="Low complexity" evidence="8">
    <location>
        <begin position="228"/>
        <end position="245"/>
    </location>
</feature>
<comment type="similarity">
    <text evidence="2">Belongs to the bHLH protein family.</text>
</comment>
<evidence type="ECO:0000259" key="9">
    <source>
        <dbReference type="PROSITE" id="PS50888"/>
    </source>
</evidence>
<dbReference type="InterPro" id="IPR036638">
    <property type="entry name" value="HLH_DNA-bd_sf"/>
</dbReference>
<dbReference type="STRING" id="52838.A0A4S8ITM9"/>
<comment type="caution">
    <text evidence="10">The sequence shown here is derived from an EMBL/GenBank/DDBJ whole genome shotgun (WGS) entry which is preliminary data.</text>
</comment>
<dbReference type="InterPro" id="IPR045843">
    <property type="entry name" value="IND-like"/>
</dbReference>
<dbReference type="Gene3D" id="4.10.280.10">
    <property type="entry name" value="Helix-loop-helix DNA-binding domain"/>
    <property type="match status" value="1"/>
</dbReference>